<feature type="transmembrane region" description="Helical" evidence="1">
    <location>
        <begin position="12"/>
        <end position="31"/>
    </location>
</feature>
<evidence type="ECO:0000313" key="3">
    <source>
        <dbReference type="Proteomes" id="UP000323886"/>
    </source>
</evidence>
<feature type="transmembrane region" description="Helical" evidence="1">
    <location>
        <begin position="172"/>
        <end position="193"/>
    </location>
</feature>
<accession>A0A5M6HNA8</accession>
<dbReference type="EMBL" id="VWPL01000033">
    <property type="protein sequence ID" value="KAA5597305.1"/>
    <property type="molecule type" value="Genomic_DNA"/>
</dbReference>
<feature type="transmembrane region" description="Helical" evidence="1">
    <location>
        <begin position="99"/>
        <end position="121"/>
    </location>
</feature>
<dbReference type="Proteomes" id="UP000323886">
    <property type="component" value="Unassembled WGS sequence"/>
</dbReference>
<organism evidence="2 3">
    <name type="scientific">Blastochloris sulfoviridis</name>
    <dbReference type="NCBI Taxonomy" id="50712"/>
    <lineage>
        <taxon>Bacteria</taxon>
        <taxon>Pseudomonadati</taxon>
        <taxon>Pseudomonadota</taxon>
        <taxon>Alphaproteobacteria</taxon>
        <taxon>Hyphomicrobiales</taxon>
        <taxon>Blastochloridaceae</taxon>
        <taxon>Blastochloris</taxon>
    </lineage>
</organism>
<keyword evidence="1" id="KW-0472">Membrane</keyword>
<evidence type="ECO:0000313" key="2">
    <source>
        <dbReference type="EMBL" id="KAA5597305.1"/>
    </source>
</evidence>
<feature type="transmembrane region" description="Helical" evidence="1">
    <location>
        <begin position="222"/>
        <end position="240"/>
    </location>
</feature>
<feature type="transmembrane region" description="Helical" evidence="1">
    <location>
        <begin position="260"/>
        <end position="283"/>
    </location>
</feature>
<proteinExistence type="predicted"/>
<feature type="transmembrane region" description="Helical" evidence="1">
    <location>
        <begin position="37"/>
        <end position="56"/>
    </location>
</feature>
<gene>
    <name evidence="2" type="ORF">F1193_14330</name>
</gene>
<keyword evidence="1" id="KW-1133">Transmembrane helix</keyword>
<keyword evidence="3" id="KW-1185">Reference proteome</keyword>
<name>A0A5M6HNA8_9HYPH</name>
<reference evidence="2 3" key="1">
    <citation type="submission" date="2019-09" db="EMBL/GenBank/DDBJ databases">
        <title>Draft Whole-Genome sequence of Blastochloris sulfoviridis DSM 729.</title>
        <authorList>
            <person name="Meyer T.E."/>
            <person name="Kyndt J.A."/>
        </authorList>
    </citation>
    <scope>NUCLEOTIDE SEQUENCE [LARGE SCALE GENOMIC DNA]</scope>
    <source>
        <strain evidence="2 3">DSM 729</strain>
    </source>
</reference>
<keyword evidence="1" id="KW-0812">Transmembrane</keyword>
<dbReference type="AlphaFoldDB" id="A0A5M6HNA8"/>
<dbReference type="RefSeq" id="WP_150098481.1">
    <property type="nucleotide sequence ID" value="NZ_VWPL01000033.1"/>
</dbReference>
<sequence length="303" mass="34032">MQELYRRMELAAVEVLAATQLTCLFGFMAWLGANSLAWGLGLVALGCAADLFRWFYRYDWQARRFVRNDLDARTYLAELERLLADDAAAKRMNRLHTKIVIAGCAVWLGLLLPIVLVNTIWGDAPFCAIAPALNAFDWPASQLVDVIRENERRLTAAGLHCRAVYLEIYYSVYYYLFVIGVLFYIVVVSDLIADNIPVQAVRKGRLPDLDAVLRSARLWRGLVMSALVHGLGVLTVLWAAAASMKPPGAGRSWNVHESNFHLFVLPFATIGIFVALSMVNYVYTACRADCVRRETQSPRIQQV</sequence>
<protein>
    <submittedName>
        <fullName evidence="2">Uncharacterized protein</fullName>
    </submittedName>
</protein>
<comment type="caution">
    <text evidence="2">The sequence shown here is derived from an EMBL/GenBank/DDBJ whole genome shotgun (WGS) entry which is preliminary data.</text>
</comment>
<evidence type="ECO:0000256" key="1">
    <source>
        <dbReference type="SAM" id="Phobius"/>
    </source>
</evidence>